<dbReference type="PATRIC" id="fig|1114972.6.peg.1777"/>
<proteinExistence type="predicted"/>
<comment type="caution">
    <text evidence="1">The sequence shown here is derived from an EMBL/GenBank/DDBJ whole genome shotgun (WGS) entry which is preliminary data.</text>
</comment>
<gene>
    <name evidence="1" type="ORF">FD35_GL001745</name>
</gene>
<name>A0A0R1RU98_9LACO</name>
<dbReference type="eggNOG" id="ENOG50309W2">
    <property type="taxonomic scope" value="Bacteria"/>
</dbReference>
<dbReference type="OrthoDB" id="2231510at2"/>
<reference evidence="1 2" key="1">
    <citation type="journal article" date="2015" name="Genome Announc.">
        <title>Expanding the biotechnology potential of lactobacilli through comparative genomics of 213 strains and associated genera.</title>
        <authorList>
            <person name="Sun Z."/>
            <person name="Harris H.M."/>
            <person name="McCann A."/>
            <person name="Guo C."/>
            <person name="Argimon S."/>
            <person name="Zhang W."/>
            <person name="Yang X."/>
            <person name="Jeffery I.B."/>
            <person name="Cooney J.C."/>
            <person name="Kagawa T.F."/>
            <person name="Liu W."/>
            <person name="Song Y."/>
            <person name="Salvetti E."/>
            <person name="Wrobel A."/>
            <person name="Rasinkangas P."/>
            <person name="Parkhill J."/>
            <person name="Rea M.C."/>
            <person name="O'Sullivan O."/>
            <person name="Ritari J."/>
            <person name="Douillard F.P."/>
            <person name="Paul Ross R."/>
            <person name="Yang R."/>
            <person name="Briner A.E."/>
            <person name="Felis G.E."/>
            <person name="de Vos W.M."/>
            <person name="Barrangou R."/>
            <person name="Klaenhammer T.R."/>
            <person name="Caufield P.W."/>
            <person name="Cui Y."/>
            <person name="Zhang H."/>
            <person name="O'Toole P.W."/>
        </authorList>
    </citation>
    <scope>NUCLEOTIDE SEQUENCE [LARGE SCALE GENOMIC DNA]</scope>
    <source>
        <strain evidence="1 2">DSM 15814</strain>
    </source>
</reference>
<accession>A0A0R1RU98</accession>
<dbReference type="RefSeq" id="WP_017262291.1">
    <property type="nucleotide sequence ID" value="NZ_AUAW01000005.1"/>
</dbReference>
<dbReference type="AlphaFoldDB" id="A0A0R1RU98"/>
<sequence>MNDKPKLPNDVQAADHNLSTLNDHLFDELDRLGDESLTEAEIVKETARAKAVAGIANVVVNNAQVVLSAQKLYGDDLAVGAQKPKMLE</sequence>
<evidence type="ECO:0000313" key="1">
    <source>
        <dbReference type="EMBL" id="KRL56648.1"/>
    </source>
</evidence>
<dbReference type="EMBL" id="AZFF01000003">
    <property type="protein sequence ID" value="KRL56648.1"/>
    <property type="molecule type" value="Genomic_DNA"/>
</dbReference>
<dbReference type="STRING" id="1114972.FD35_GL001745"/>
<organism evidence="1 2">
    <name type="scientific">Furfurilactobacillus rossiae DSM 15814</name>
    <dbReference type="NCBI Taxonomy" id="1114972"/>
    <lineage>
        <taxon>Bacteria</taxon>
        <taxon>Bacillati</taxon>
        <taxon>Bacillota</taxon>
        <taxon>Bacilli</taxon>
        <taxon>Lactobacillales</taxon>
        <taxon>Lactobacillaceae</taxon>
        <taxon>Furfurilactobacillus</taxon>
    </lineage>
</organism>
<protein>
    <recommendedName>
        <fullName evidence="3">Phage protein</fullName>
    </recommendedName>
</protein>
<keyword evidence="2" id="KW-1185">Reference proteome</keyword>
<evidence type="ECO:0008006" key="3">
    <source>
        <dbReference type="Google" id="ProtNLM"/>
    </source>
</evidence>
<evidence type="ECO:0000313" key="2">
    <source>
        <dbReference type="Proteomes" id="UP000051999"/>
    </source>
</evidence>
<dbReference type="Proteomes" id="UP000051999">
    <property type="component" value="Unassembled WGS sequence"/>
</dbReference>